<dbReference type="EMBL" id="JAENIL010000015">
    <property type="protein sequence ID" value="MBK1877174.1"/>
    <property type="molecule type" value="Genomic_DNA"/>
</dbReference>
<organism evidence="1 2">
    <name type="scientific">Pelagicoccus mobilis</name>
    <dbReference type="NCBI Taxonomy" id="415221"/>
    <lineage>
        <taxon>Bacteria</taxon>
        <taxon>Pseudomonadati</taxon>
        <taxon>Verrucomicrobiota</taxon>
        <taxon>Opitutia</taxon>
        <taxon>Puniceicoccales</taxon>
        <taxon>Pelagicoccaceae</taxon>
        <taxon>Pelagicoccus</taxon>
    </lineage>
</organism>
<evidence type="ECO:0008006" key="3">
    <source>
        <dbReference type="Google" id="ProtNLM"/>
    </source>
</evidence>
<comment type="caution">
    <text evidence="1">The sequence shown here is derived from an EMBL/GenBank/DDBJ whole genome shotgun (WGS) entry which is preliminary data.</text>
</comment>
<dbReference type="AlphaFoldDB" id="A0A934VR50"/>
<accession>A0A934VR50</accession>
<protein>
    <recommendedName>
        <fullName evidence="3">Lipoprotein</fullName>
    </recommendedName>
</protein>
<dbReference type="Proteomes" id="UP000617628">
    <property type="component" value="Unassembled WGS sequence"/>
</dbReference>
<reference evidence="1" key="1">
    <citation type="submission" date="2021-01" db="EMBL/GenBank/DDBJ databases">
        <title>Modified the classification status of verrucomicrobia.</title>
        <authorList>
            <person name="Feng X."/>
        </authorList>
    </citation>
    <scope>NUCLEOTIDE SEQUENCE</scope>
    <source>
        <strain evidence="1">KCTC 13126</strain>
    </source>
</reference>
<evidence type="ECO:0000313" key="2">
    <source>
        <dbReference type="Proteomes" id="UP000617628"/>
    </source>
</evidence>
<keyword evidence="2" id="KW-1185">Reference proteome</keyword>
<sequence>MKKGFYILAALLWGIVLAGCQSTGMDVGDYSRARFLLESRNENDFAAMVTLPLSQVKIPVQGQAVLSEFDYQSIDVAEVSLGKCLAFTLKGPAAREFYQISVANQGSRLVLAVDGDPVGARRIKGPISDGRIFIFLELPDEQLDELAKKLQETNFDIQKRLSS</sequence>
<gene>
    <name evidence="1" type="ORF">JIN87_09855</name>
</gene>
<name>A0A934VR50_9BACT</name>
<evidence type="ECO:0000313" key="1">
    <source>
        <dbReference type="EMBL" id="MBK1877174.1"/>
    </source>
</evidence>
<dbReference type="PROSITE" id="PS51257">
    <property type="entry name" value="PROKAR_LIPOPROTEIN"/>
    <property type="match status" value="1"/>
</dbReference>
<proteinExistence type="predicted"/>
<dbReference type="RefSeq" id="WP_200355386.1">
    <property type="nucleotide sequence ID" value="NZ_JAENIL010000015.1"/>
</dbReference>